<protein>
    <submittedName>
        <fullName evidence="2">Glycosyltransferase family 2 protein</fullName>
        <ecNumber evidence="2">2.4.-.-</ecNumber>
    </submittedName>
</protein>
<evidence type="ECO:0000259" key="1">
    <source>
        <dbReference type="Pfam" id="PF00535"/>
    </source>
</evidence>
<sequence length="299" mass="34078">MLKKVSVIIPAYNYAHVLPRVIKSVALQLAEDCELIVIDDGSTDDTPQVIRQLHDQFPGQIRSEQKNNGGAASARNRGIELASSNWFVFLDADDEMAEGALKQICQYLEANPDSRFVIGGHISVSDDGKFSQVIPDQLAANPVERVRNYLLDKKLSLSNGACVMHREIFKHGLYPEHFRNAEDIPVFAQALAHTNCVILKEPLAIIHKHSTSLRHNVQYDMGVGMQLVDEVFETGRLGPEFKELKEEFISQRALSLFRGYYVAKMYEEAKRMYRIAIVNRWTSVFKMSYTRKFIRIIFK</sequence>
<keyword evidence="3" id="KW-1185">Reference proteome</keyword>
<dbReference type="EMBL" id="JAUCDY010000005">
    <property type="protein sequence ID" value="MDM7857759.1"/>
    <property type="molecule type" value="Genomic_DNA"/>
</dbReference>
<accession>A0ABT7SQH1</accession>
<dbReference type="InterPro" id="IPR001173">
    <property type="entry name" value="Glyco_trans_2-like"/>
</dbReference>
<comment type="caution">
    <text evidence="2">The sequence shown here is derived from an EMBL/GenBank/DDBJ whole genome shotgun (WGS) entry which is preliminary data.</text>
</comment>
<keyword evidence="2" id="KW-0328">Glycosyltransferase</keyword>
<proteinExistence type="predicted"/>
<dbReference type="Proteomes" id="UP001241056">
    <property type="component" value="Unassembled WGS sequence"/>
</dbReference>
<evidence type="ECO:0000313" key="3">
    <source>
        <dbReference type="Proteomes" id="UP001241056"/>
    </source>
</evidence>
<dbReference type="InterPro" id="IPR029044">
    <property type="entry name" value="Nucleotide-diphossugar_trans"/>
</dbReference>
<dbReference type="Gene3D" id="3.90.550.10">
    <property type="entry name" value="Spore Coat Polysaccharide Biosynthesis Protein SpsA, Chain A"/>
    <property type="match status" value="1"/>
</dbReference>
<dbReference type="CDD" id="cd00761">
    <property type="entry name" value="Glyco_tranf_GTA_type"/>
    <property type="match status" value="1"/>
</dbReference>
<dbReference type="RefSeq" id="WP_289410420.1">
    <property type="nucleotide sequence ID" value="NZ_JAUCDY010000005.1"/>
</dbReference>
<dbReference type="PANTHER" id="PTHR22916:SF3">
    <property type="entry name" value="UDP-GLCNAC:BETAGAL BETA-1,3-N-ACETYLGLUCOSAMINYLTRANSFERASE-LIKE PROTEIN 1"/>
    <property type="match status" value="1"/>
</dbReference>
<reference evidence="2 3" key="1">
    <citation type="submission" date="2023-06" db="EMBL/GenBank/DDBJ databases">
        <title>Thiopseudomonas sp. CY1220 draft genome sequence.</title>
        <authorList>
            <person name="Zhao G."/>
            <person name="An M."/>
        </authorList>
    </citation>
    <scope>NUCLEOTIDE SEQUENCE [LARGE SCALE GENOMIC DNA]</scope>
    <source>
        <strain evidence="2 3">CY1220</strain>
    </source>
</reference>
<dbReference type="EC" id="2.4.-.-" evidence="2"/>
<name>A0ABT7SQH1_9GAMM</name>
<dbReference type="PANTHER" id="PTHR22916">
    <property type="entry name" value="GLYCOSYLTRANSFERASE"/>
    <property type="match status" value="1"/>
</dbReference>
<dbReference type="SUPFAM" id="SSF53448">
    <property type="entry name" value="Nucleotide-diphospho-sugar transferases"/>
    <property type="match status" value="1"/>
</dbReference>
<organism evidence="2 3">
    <name type="scientific">Thiopseudomonas acetoxidans</name>
    <dbReference type="NCBI Taxonomy" id="3041622"/>
    <lineage>
        <taxon>Bacteria</taxon>
        <taxon>Pseudomonadati</taxon>
        <taxon>Pseudomonadota</taxon>
        <taxon>Gammaproteobacteria</taxon>
        <taxon>Pseudomonadales</taxon>
        <taxon>Pseudomonadaceae</taxon>
        <taxon>Thiopseudomonas</taxon>
    </lineage>
</organism>
<keyword evidence="2" id="KW-0808">Transferase</keyword>
<feature type="domain" description="Glycosyltransferase 2-like" evidence="1">
    <location>
        <begin position="6"/>
        <end position="171"/>
    </location>
</feature>
<dbReference type="GO" id="GO:0016757">
    <property type="term" value="F:glycosyltransferase activity"/>
    <property type="evidence" value="ECO:0007669"/>
    <property type="project" value="UniProtKB-KW"/>
</dbReference>
<dbReference type="Pfam" id="PF00535">
    <property type="entry name" value="Glycos_transf_2"/>
    <property type="match status" value="1"/>
</dbReference>
<evidence type="ECO:0000313" key="2">
    <source>
        <dbReference type="EMBL" id="MDM7857759.1"/>
    </source>
</evidence>
<gene>
    <name evidence="2" type="ORF">QEZ41_05640</name>
</gene>